<keyword evidence="3" id="KW-1185">Reference proteome</keyword>
<name>A0ABR6NG21_9SPHN</name>
<organism evidence="2 3">
    <name type="scientific">Sphingobium lignivorans</name>
    <dbReference type="NCBI Taxonomy" id="2735886"/>
    <lineage>
        <taxon>Bacteria</taxon>
        <taxon>Pseudomonadati</taxon>
        <taxon>Pseudomonadota</taxon>
        <taxon>Alphaproteobacteria</taxon>
        <taxon>Sphingomonadales</taxon>
        <taxon>Sphingomonadaceae</taxon>
        <taxon>Sphingobium</taxon>
    </lineage>
</organism>
<accession>A0ABR6NG21</accession>
<sequence length="74" mass="8202">MLVCICNAIREDELREVARHGVTCPEAAYAVLGKSPQCRICLDHAEDVMSEERARCADRCPSRQRFEPAPGLSA</sequence>
<evidence type="ECO:0000313" key="2">
    <source>
        <dbReference type="EMBL" id="MBB5986233.1"/>
    </source>
</evidence>
<dbReference type="Proteomes" id="UP001138540">
    <property type="component" value="Unassembled WGS sequence"/>
</dbReference>
<proteinExistence type="predicted"/>
<comment type="caution">
    <text evidence="2">The sequence shown here is derived from an EMBL/GenBank/DDBJ whole genome shotgun (WGS) entry which is preliminary data.</text>
</comment>
<evidence type="ECO:0000259" key="1">
    <source>
        <dbReference type="Pfam" id="PF04324"/>
    </source>
</evidence>
<dbReference type="InterPro" id="IPR007419">
    <property type="entry name" value="BFD-like_2Fe2S-bd_dom"/>
</dbReference>
<protein>
    <submittedName>
        <fullName evidence="2">Bacterioferritin-associated ferredoxin</fullName>
    </submittedName>
</protein>
<gene>
    <name evidence="2" type="ORF">HNP60_002207</name>
</gene>
<feature type="domain" description="BFD-like [2Fe-2S]-binding" evidence="1">
    <location>
        <begin position="2"/>
        <end position="51"/>
    </location>
</feature>
<evidence type="ECO:0000313" key="3">
    <source>
        <dbReference type="Proteomes" id="UP001138540"/>
    </source>
</evidence>
<dbReference type="RefSeq" id="WP_014076641.1">
    <property type="nucleotide sequence ID" value="NZ_JACHKA010000001.1"/>
</dbReference>
<dbReference type="InterPro" id="IPR041854">
    <property type="entry name" value="BFD-like_2Fe2S-bd_dom_sf"/>
</dbReference>
<dbReference type="Pfam" id="PF04324">
    <property type="entry name" value="Fer2_BFD"/>
    <property type="match status" value="1"/>
</dbReference>
<dbReference type="Gene3D" id="1.10.10.1100">
    <property type="entry name" value="BFD-like [2Fe-2S]-binding domain"/>
    <property type="match status" value="1"/>
</dbReference>
<reference evidence="2 3" key="1">
    <citation type="submission" date="2020-08" db="EMBL/GenBank/DDBJ databases">
        <title>Exploring microbial biodiversity for novel pathways involved in the catabolism of aromatic compounds derived from lignin.</title>
        <authorList>
            <person name="Elkins J."/>
        </authorList>
    </citation>
    <scope>NUCLEOTIDE SEQUENCE [LARGE SCALE GENOMIC DNA]</scope>
    <source>
        <strain evidence="2 3">B1D3A</strain>
    </source>
</reference>
<dbReference type="EMBL" id="JACHKA010000001">
    <property type="protein sequence ID" value="MBB5986233.1"/>
    <property type="molecule type" value="Genomic_DNA"/>
</dbReference>